<dbReference type="SUPFAM" id="SSF52266">
    <property type="entry name" value="SGNH hydrolase"/>
    <property type="match status" value="1"/>
</dbReference>
<organism evidence="5 6">
    <name type="scientific">Acrocarpospora pleiomorpha</name>
    <dbReference type="NCBI Taxonomy" id="90975"/>
    <lineage>
        <taxon>Bacteria</taxon>
        <taxon>Bacillati</taxon>
        <taxon>Actinomycetota</taxon>
        <taxon>Actinomycetes</taxon>
        <taxon>Streptosporangiales</taxon>
        <taxon>Streptosporangiaceae</taxon>
        <taxon>Acrocarpospora</taxon>
    </lineage>
</organism>
<comment type="caution">
    <text evidence="5">The sequence shown here is derived from an EMBL/GenBank/DDBJ whole genome shotgun (WGS) entry which is preliminary data.</text>
</comment>
<dbReference type="Pfam" id="PF13472">
    <property type="entry name" value="Lipase_GDSL_2"/>
    <property type="match status" value="1"/>
</dbReference>
<dbReference type="GO" id="GO:0004806">
    <property type="term" value="F:triacylglycerol lipase activity"/>
    <property type="evidence" value="ECO:0007669"/>
    <property type="project" value="TreeGrafter"/>
</dbReference>
<feature type="active site" evidence="1">
    <location>
        <position position="427"/>
    </location>
</feature>
<dbReference type="GO" id="GO:0019433">
    <property type="term" value="P:triglyceride catabolic process"/>
    <property type="evidence" value="ECO:0007669"/>
    <property type="project" value="TreeGrafter"/>
</dbReference>
<accession>A0A5M3XJ98</accession>
<evidence type="ECO:0000313" key="5">
    <source>
        <dbReference type="EMBL" id="GES19751.1"/>
    </source>
</evidence>
<feature type="disulfide bond" evidence="2">
    <location>
        <begin position="222"/>
        <end position="248"/>
    </location>
</feature>
<dbReference type="RefSeq" id="WP_155344811.1">
    <property type="nucleotide sequence ID" value="NZ_BAAAHM010000028.1"/>
</dbReference>
<protein>
    <recommendedName>
        <fullName evidence="4">SGNH hydrolase-type esterase domain-containing protein</fullName>
    </recommendedName>
</protein>
<dbReference type="CDD" id="cd01823">
    <property type="entry name" value="SEST_like"/>
    <property type="match status" value="1"/>
</dbReference>
<dbReference type="AlphaFoldDB" id="A0A5M3XJ98"/>
<dbReference type="EMBL" id="BLAF01000013">
    <property type="protein sequence ID" value="GES19751.1"/>
    <property type="molecule type" value="Genomic_DNA"/>
</dbReference>
<feature type="disulfide bond" evidence="2">
    <location>
        <begin position="362"/>
        <end position="408"/>
    </location>
</feature>
<dbReference type="Proteomes" id="UP000377595">
    <property type="component" value="Unassembled WGS sequence"/>
</dbReference>
<sequence>MSKLRVAALAKCGTVAVFVVLAMIGPAAASPKPDQGSGGNAATEPSVRAKAVAASPVITFSEFPEGTAIATQYQDKGIIFGGDAPFITSDGSNPTTPVLSGTPRFQGAITGTFVTPDGKPRTMRKFSLDVGYINNPGSVAITVFNAKGAVINTTSADSVGIVPITVAHEGIASFKVASVSQEDAGFAIDNVDFEQQQTLAALGDSYSSGEGSGPYDKASGGCHRSDTAWPRLVDEQRSDLVMGAHVACSGAKFEALKKKFKNEPAQLDQLKQMAEPAGVITMTMGGNDLGFSPVLTACYIDNCTYKPLFGDSTLGQAAKRLPKLKKTAIKGYQDLKAAAGDARIVIVGYPRMFPDKKSEERCLWLSNAERRELNELAKKLDDTLRSAAQEAGVEFVSVLEALDGHEACSRDSWIFRIGLSGGQQRGHPTKQGQEAIAGMVRAYLDAV</sequence>
<evidence type="ECO:0000313" key="6">
    <source>
        <dbReference type="Proteomes" id="UP000377595"/>
    </source>
</evidence>
<gene>
    <name evidence="5" type="ORF">Aple_026470</name>
</gene>
<name>A0A5M3XJ98_9ACTN</name>
<evidence type="ECO:0000259" key="4">
    <source>
        <dbReference type="Pfam" id="PF13472"/>
    </source>
</evidence>
<proteinExistence type="predicted"/>
<keyword evidence="2" id="KW-1015">Disulfide bond</keyword>
<keyword evidence="3" id="KW-0732">Signal</keyword>
<evidence type="ECO:0000256" key="1">
    <source>
        <dbReference type="PIRSR" id="PIRSR637460-1"/>
    </source>
</evidence>
<feature type="signal peptide" evidence="3">
    <location>
        <begin position="1"/>
        <end position="29"/>
    </location>
</feature>
<dbReference type="InterPro" id="IPR013830">
    <property type="entry name" value="SGNH_hydro"/>
</dbReference>
<dbReference type="Gene3D" id="3.40.50.1110">
    <property type="entry name" value="SGNH hydrolase"/>
    <property type="match status" value="1"/>
</dbReference>
<keyword evidence="6" id="KW-1185">Reference proteome</keyword>
<dbReference type="InterPro" id="IPR037460">
    <property type="entry name" value="SEST-like"/>
</dbReference>
<dbReference type="PANTHER" id="PTHR37981:SF1">
    <property type="entry name" value="SGNH HYDROLASE-TYPE ESTERASE DOMAIN-CONTAINING PROTEIN"/>
    <property type="match status" value="1"/>
</dbReference>
<feature type="domain" description="SGNH hydrolase-type esterase" evidence="4">
    <location>
        <begin position="201"/>
        <end position="435"/>
    </location>
</feature>
<dbReference type="PANTHER" id="PTHR37981">
    <property type="entry name" value="LIPASE 2"/>
    <property type="match status" value="1"/>
</dbReference>
<dbReference type="InterPro" id="IPR036514">
    <property type="entry name" value="SGNH_hydro_sf"/>
</dbReference>
<reference evidence="5 6" key="1">
    <citation type="submission" date="2019-10" db="EMBL/GenBank/DDBJ databases">
        <title>Whole genome shotgun sequence of Acrocarpospora pleiomorpha NBRC 16267.</title>
        <authorList>
            <person name="Ichikawa N."/>
            <person name="Kimura A."/>
            <person name="Kitahashi Y."/>
            <person name="Komaki H."/>
            <person name="Oguchi A."/>
        </authorList>
    </citation>
    <scope>NUCLEOTIDE SEQUENCE [LARGE SCALE GENOMIC DNA]</scope>
    <source>
        <strain evidence="5 6">NBRC 16267</strain>
    </source>
</reference>
<feature type="active site" description="Nucleophile" evidence="1">
    <location>
        <position position="205"/>
    </location>
</feature>
<evidence type="ECO:0000256" key="2">
    <source>
        <dbReference type="PIRSR" id="PIRSR637460-2"/>
    </source>
</evidence>
<feature type="chain" id="PRO_5024319979" description="SGNH hydrolase-type esterase domain-containing protein" evidence="3">
    <location>
        <begin position="30"/>
        <end position="447"/>
    </location>
</feature>
<dbReference type="OrthoDB" id="5503950at2"/>
<evidence type="ECO:0000256" key="3">
    <source>
        <dbReference type="SAM" id="SignalP"/>
    </source>
</evidence>